<dbReference type="InterPro" id="IPR036388">
    <property type="entry name" value="WH-like_DNA-bd_sf"/>
</dbReference>
<feature type="domain" description="HTH luxR-type" evidence="4">
    <location>
        <begin position="818"/>
        <end position="883"/>
    </location>
</feature>
<dbReference type="SUPFAM" id="SSF46894">
    <property type="entry name" value="C-terminal effector domain of the bipartite response regulators"/>
    <property type="match status" value="1"/>
</dbReference>
<dbReference type="InterPro" id="IPR041664">
    <property type="entry name" value="AAA_16"/>
</dbReference>
<keyword evidence="2" id="KW-0067">ATP-binding</keyword>
<keyword evidence="6" id="KW-1185">Reference proteome</keyword>
<dbReference type="CDD" id="cd06170">
    <property type="entry name" value="LuxR_C_like"/>
    <property type="match status" value="1"/>
</dbReference>
<evidence type="ECO:0000256" key="3">
    <source>
        <dbReference type="SAM" id="MobiDB-lite"/>
    </source>
</evidence>
<feature type="compositionally biased region" description="Basic and acidic residues" evidence="3">
    <location>
        <begin position="886"/>
        <end position="895"/>
    </location>
</feature>
<dbReference type="EMBL" id="CP109135">
    <property type="protein sequence ID" value="WSD12418.1"/>
    <property type="molecule type" value="Genomic_DNA"/>
</dbReference>
<dbReference type="InterPro" id="IPR027417">
    <property type="entry name" value="P-loop_NTPase"/>
</dbReference>
<evidence type="ECO:0000259" key="4">
    <source>
        <dbReference type="PROSITE" id="PS50043"/>
    </source>
</evidence>
<sequence length="895" mass="94421">MRDRVGRWPLVGREEELDSFAAALADRECRGFVVGGSAGVGKSRLAEECLGRASAAGFRVGRATASAAAGAVPLGAIAHLLPAGVDLSDPVAGFAAVAERLAAGPGRRRWVLLVDDMHLLDSASAVLLRQLMDTGVLLLIGTVRSGEPYGKAVTALRGGDAVRRVDLTVLSPGQIEELLQAALGGAVARRSLHELSAASGGNVLYLRELVLGALTAGDLTEDGEIWHLAEGRLPATVRLTEVIGGRLATADPAGRPVLELLALCEPLPLADAEDLAPPQVMAALEQTGLIRITQDRRRTTVSLAHPLYGEVLRAGLPVLRRRALLLDQAARVEARGARRRGDLLHIATWRLAATGTADPTLLTQAAVLSRHAHDYPQIVALLEALPEKHRTTATGLMLGHAFFEMGRWDQAEAAIAQADAVAVGEQDKLAVALVRTLNLLWSNAPLSEALAVNDAALNRITSPAARRKLTINEGFMRIVAGQPAQGLTLLEDLETDVGDAPDVDVWLRGAWMKPFALALVGRTGEAATWAERAHAGHRKVDEHALVSHPAVQRIPLVLALTEAGLPDEARREGERTYAELVAADSVVRVWLAVFLGRTEWLAGRPATARRWWAEAAALARSFDHTMALRPVLGGLAACAAVLGDLDAAEASRAEHRTLPPLAPGLLSAGEERLGEAWLLAARGHLGRARAVLTAAALVARSTGHLTGEALLLTDVARLGGAKEVTDRLTALAQRCDGALAPARAQLAAALAADDPDQLLRAADACQAVGAELLAAEAATAAAAAWRRAHQARRASAAAHRAAAAPARCEGARTPLLTTAQSTAPLTDREREIALLAALGNASKDIADALALSVRTVDNHLHRAYAKLGVTTRRELARTLRTPPRVPRPDHQHGRS</sequence>
<dbReference type="Proteomes" id="UP001340816">
    <property type="component" value="Chromosome"/>
</dbReference>
<reference evidence="5 6" key="1">
    <citation type="submission" date="2022-10" db="EMBL/GenBank/DDBJ databases">
        <title>The complete genomes of actinobacterial strains from the NBC collection.</title>
        <authorList>
            <person name="Joergensen T.S."/>
            <person name="Alvarez Arevalo M."/>
            <person name="Sterndorff E.B."/>
            <person name="Faurdal D."/>
            <person name="Vuksanovic O."/>
            <person name="Mourched A.-S."/>
            <person name="Charusanti P."/>
            <person name="Shaw S."/>
            <person name="Blin K."/>
            <person name="Weber T."/>
        </authorList>
    </citation>
    <scope>NUCLEOTIDE SEQUENCE [LARGE SCALE GENOMIC DNA]</scope>
    <source>
        <strain evidence="5 6">NBC 01752</strain>
    </source>
</reference>
<proteinExistence type="predicted"/>
<dbReference type="PANTHER" id="PTHR16305:SF28">
    <property type="entry name" value="GUANYLATE CYCLASE DOMAIN-CONTAINING PROTEIN"/>
    <property type="match status" value="1"/>
</dbReference>
<dbReference type="SUPFAM" id="SSF52540">
    <property type="entry name" value="P-loop containing nucleoside triphosphate hydrolases"/>
    <property type="match status" value="1"/>
</dbReference>
<dbReference type="SMART" id="SM00421">
    <property type="entry name" value="HTH_LUXR"/>
    <property type="match status" value="1"/>
</dbReference>
<evidence type="ECO:0000313" key="5">
    <source>
        <dbReference type="EMBL" id="WSD12418.1"/>
    </source>
</evidence>
<dbReference type="PROSITE" id="PS50043">
    <property type="entry name" value="HTH_LUXR_2"/>
    <property type="match status" value="1"/>
</dbReference>
<dbReference type="Pfam" id="PF13191">
    <property type="entry name" value="AAA_16"/>
    <property type="match status" value="1"/>
</dbReference>
<keyword evidence="1" id="KW-0547">Nucleotide-binding</keyword>
<evidence type="ECO:0000256" key="2">
    <source>
        <dbReference type="ARBA" id="ARBA00022840"/>
    </source>
</evidence>
<dbReference type="PROSITE" id="PS00622">
    <property type="entry name" value="HTH_LUXR_1"/>
    <property type="match status" value="1"/>
</dbReference>
<dbReference type="Gene3D" id="3.40.50.300">
    <property type="entry name" value="P-loop containing nucleotide triphosphate hydrolases"/>
    <property type="match status" value="1"/>
</dbReference>
<organism evidence="5 6">
    <name type="scientific">Streptomyces phaeochromogenes</name>
    <dbReference type="NCBI Taxonomy" id="1923"/>
    <lineage>
        <taxon>Bacteria</taxon>
        <taxon>Bacillati</taxon>
        <taxon>Actinomycetota</taxon>
        <taxon>Actinomycetes</taxon>
        <taxon>Kitasatosporales</taxon>
        <taxon>Streptomycetaceae</taxon>
        <taxon>Streptomyces</taxon>
        <taxon>Streptomyces phaeochromogenes group</taxon>
    </lineage>
</organism>
<dbReference type="Gene3D" id="1.10.10.10">
    <property type="entry name" value="Winged helix-like DNA-binding domain superfamily/Winged helix DNA-binding domain"/>
    <property type="match status" value="1"/>
</dbReference>
<dbReference type="RefSeq" id="WP_326757824.1">
    <property type="nucleotide sequence ID" value="NZ_CP109135.1"/>
</dbReference>
<evidence type="ECO:0000256" key="1">
    <source>
        <dbReference type="ARBA" id="ARBA00022741"/>
    </source>
</evidence>
<name>A0ABZ1H1J2_STRPH</name>
<dbReference type="Pfam" id="PF00196">
    <property type="entry name" value="GerE"/>
    <property type="match status" value="1"/>
</dbReference>
<evidence type="ECO:0000313" key="6">
    <source>
        <dbReference type="Proteomes" id="UP001340816"/>
    </source>
</evidence>
<gene>
    <name evidence="5" type="ORF">OHB35_03855</name>
</gene>
<feature type="region of interest" description="Disordered" evidence="3">
    <location>
        <begin position="876"/>
        <end position="895"/>
    </location>
</feature>
<dbReference type="InterPro" id="IPR016032">
    <property type="entry name" value="Sig_transdc_resp-reg_C-effctor"/>
</dbReference>
<dbReference type="PANTHER" id="PTHR16305">
    <property type="entry name" value="TESTICULAR SOLUBLE ADENYLYL CYCLASE"/>
    <property type="match status" value="1"/>
</dbReference>
<dbReference type="PRINTS" id="PR00038">
    <property type="entry name" value="HTHLUXR"/>
</dbReference>
<protein>
    <submittedName>
        <fullName evidence="5">LuxR C-terminal-related transcriptional regulator</fullName>
    </submittedName>
</protein>
<accession>A0ABZ1H1J2</accession>
<dbReference type="InterPro" id="IPR000792">
    <property type="entry name" value="Tscrpt_reg_LuxR_C"/>
</dbReference>